<protein>
    <submittedName>
        <fullName evidence="1">Uncharacterized protein</fullName>
    </submittedName>
</protein>
<dbReference type="AlphaFoldDB" id="A0A0D3KPQ6"/>
<reference evidence="2" key="1">
    <citation type="journal article" date="2013" name="Nature">
        <title>Pan genome of the phytoplankton Emiliania underpins its global distribution.</title>
        <authorList>
            <person name="Read B.A."/>
            <person name="Kegel J."/>
            <person name="Klute M.J."/>
            <person name="Kuo A."/>
            <person name="Lefebvre S.C."/>
            <person name="Maumus F."/>
            <person name="Mayer C."/>
            <person name="Miller J."/>
            <person name="Monier A."/>
            <person name="Salamov A."/>
            <person name="Young J."/>
            <person name="Aguilar M."/>
            <person name="Claverie J.M."/>
            <person name="Frickenhaus S."/>
            <person name="Gonzalez K."/>
            <person name="Herman E.K."/>
            <person name="Lin Y.C."/>
            <person name="Napier J."/>
            <person name="Ogata H."/>
            <person name="Sarno A.F."/>
            <person name="Shmutz J."/>
            <person name="Schroeder D."/>
            <person name="de Vargas C."/>
            <person name="Verret F."/>
            <person name="von Dassow P."/>
            <person name="Valentin K."/>
            <person name="Van de Peer Y."/>
            <person name="Wheeler G."/>
            <person name="Dacks J.B."/>
            <person name="Delwiche C.F."/>
            <person name="Dyhrman S.T."/>
            <person name="Glockner G."/>
            <person name="John U."/>
            <person name="Richards T."/>
            <person name="Worden A.Z."/>
            <person name="Zhang X."/>
            <person name="Grigoriev I.V."/>
            <person name="Allen A.E."/>
            <person name="Bidle K."/>
            <person name="Borodovsky M."/>
            <person name="Bowler C."/>
            <person name="Brownlee C."/>
            <person name="Cock J.M."/>
            <person name="Elias M."/>
            <person name="Gladyshev V.N."/>
            <person name="Groth M."/>
            <person name="Guda C."/>
            <person name="Hadaegh A."/>
            <person name="Iglesias-Rodriguez M.D."/>
            <person name="Jenkins J."/>
            <person name="Jones B.M."/>
            <person name="Lawson T."/>
            <person name="Leese F."/>
            <person name="Lindquist E."/>
            <person name="Lobanov A."/>
            <person name="Lomsadze A."/>
            <person name="Malik S.B."/>
            <person name="Marsh M.E."/>
            <person name="Mackinder L."/>
            <person name="Mock T."/>
            <person name="Mueller-Roeber B."/>
            <person name="Pagarete A."/>
            <person name="Parker M."/>
            <person name="Probert I."/>
            <person name="Quesneville H."/>
            <person name="Raines C."/>
            <person name="Rensing S.A."/>
            <person name="Riano-Pachon D.M."/>
            <person name="Richier S."/>
            <person name="Rokitta S."/>
            <person name="Shiraiwa Y."/>
            <person name="Soanes D.M."/>
            <person name="van der Giezen M."/>
            <person name="Wahlund T.M."/>
            <person name="Williams B."/>
            <person name="Wilson W."/>
            <person name="Wolfe G."/>
            <person name="Wurch L.L."/>
        </authorList>
    </citation>
    <scope>NUCLEOTIDE SEQUENCE</scope>
</reference>
<evidence type="ECO:0000313" key="2">
    <source>
        <dbReference type="Proteomes" id="UP000013827"/>
    </source>
</evidence>
<dbReference type="KEGG" id="ehx:EMIHUDRAFT_251967"/>
<name>A0A0D3KPQ6_EMIH1</name>
<sequence length="124" mass="14285">MTHVFERIHMNIICFWVSKKKERAPAGAEADEFSDEQEAQQLTRMWENVPLARQVKVIFPVASTNPSKKVSERLVLIPAIYKNSTTGYKNVAYDRCSKKFKAQAFWHPFAVRILNLLQRGFAVA</sequence>
<dbReference type="EnsemblProtists" id="EOD37741">
    <property type="protein sequence ID" value="EOD37741"/>
    <property type="gene ID" value="EMIHUDRAFT_251967"/>
</dbReference>
<organism evidence="1 2">
    <name type="scientific">Emiliania huxleyi (strain CCMP1516)</name>
    <dbReference type="NCBI Taxonomy" id="280463"/>
    <lineage>
        <taxon>Eukaryota</taxon>
        <taxon>Haptista</taxon>
        <taxon>Haptophyta</taxon>
        <taxon>Prymnesiophyceae</taxon>
        <taxon>Isochrysidales</taxon>
        <taxon>Noelaerhabdaceae</taxon>
        <taxon>Emiliania</taxon>
    </lineage>
</organism>
<dbReference type="HOGENOM" id="CLU_2008248_0_0_1"/>
<accession>A0A0D3KPQ6</accession>
<dbReference type="Proteomes" id="UP000013827">
    <property type="component" value="Unassembled WGS sequence"/>
</dbReference>
<dbReference type="GeneID" id="17283011"/>
<proteinExistence type="predicted"/>
<keyword evidence="2" id="KW-1185">Reference proteome</keyword>
<dbReference type="PaxDb" id="2903-EOD37741"/>
<dbReference type="RefSeq" id="XP_005790170.1">
    <property type="nucleotide sequence ID" value="XM_005790113.1"/>
</dbReference>
<evidence type="ECO:0000313" key="1">
    <source>
        <dbReference type="EnsemblProtists" id="EOD37741"/>
    </source>
</evidence>
<reference evidence="1" key="2">
    <citation type="submission" date="2024-10" db="UniProtKB">
        <authorList>
            <consortium name="EnsemblProtists"/>
        </authorList>
    </citation>
    <scope>IDENTIFICATION</scope>
</reference>